<evidence type="ECO:0000313" key="3">
    <source>
        <dbReference type="Proteomes" id="UP001648503"/>
    </source>
</evidence>
<sequence length="265" mass="30468">MADENVSGRLGHLTEEEEATLFLFKHELEQEGFFSAEKHDDHTLLRFLRARKFQVPAAKKMWIDCENWRKEYGVHTILEDFDFPEYPMARQYYPRFYHKTDKLGRPIYIERLGVLDVKKLFTITTDTRMLKNHPSLTFSSVYTLVREVSGIAQNYYPEMLGKMYIINAPMLFTVVWNMVKPMLDEVTVKKINILGSSYKSTLLETIDAESLPDFMGGSCQCPGGCAHADIGPWNDGSIPDYPKPEYEKFITTYGSTPSTAQEGSN</sequence>
<dbReference type="InterPro" id="IPR036865">
    <property type="entry name" value="CRAL-TRIO_dom_sf"/>
</dbReference>
<dbReference type="Proteomes" id="UP001648503">
    <property type="component" value="Unassembled WGS sequence"/>
</dbReference>
<dbReference type="SUPFAM" id="SSF46938">
    <property type="entry name" value="CRAL/TRIO N-terminal domain"/>
    <property type="match status" value="1"/>
</dbReference>
<dbReference type="Gene3D" id="3.40.525.10">
    <property type="entry name" value="CRAL-TRIO lipid binding domain"/>
    <property type="match status" value="2"/>
</dbReference>
<dbReference type="InterPro" id="IPR036273">
    <property type="entry name" value="CRAL/TRIO_N_dom_sf"/>
</dbReference>
<dbReference type="CDD" id="cd00170">
    <property type="entry name" value="SEC14"/>
    <property type="match status" value="1"/>
</dbReference>
<dbReference type="Pfam" id="PF00650">
    <property type="entry name" value="CRAL_TRIO"/>
    <property type="match status" value="1"/>
</dbReference>
<dbReference type="EMBL" id="JAFCIX010000357">
    <property type="protein sequence ID" value="KAH6593244.1"/>
    <property type="molecule type" value="Genomic_DNA"/>
</dbReference>
<feature type="domain" description="CRAL-TRIO" evidence="1">
    <location>
        <begin position="99"/>
        <end position="223"/>
    </location>
</feature>
<protein>
    <recommendedName>
        <fullName evidence="1">CRAL-TRIO domain-containing protein</fullName>
    </recommendedName>
</protein>
<accession>A0ABQ8F7A9</accession>
<name>A0ABQ8F7A9_9FUNG</name>
<dbReference type="SMART" id="SM01100">
    <property type="entry name" value="CRAL_TRIO_N"/>
    <property type="match status" value="1"/>
</dbReference>
<comment type="caution">
    <text evidence="2">The sequence shown here is derived from an EMBL/GenBank/DDBJ whole genome shotgun (WGS) entry which is preliminary data.</text>
</comment>
<dbReference type="Pfam" id="PF03765">
    <property type="entry name" value="CRAL_TRIO_N"/>
    <property type="match status" value="1"/>
</dbReference>
<dbReference type="PANTHER" id="PTHR45657:SF1">
    <property type="entry name" value="CRAL-TRIO DOMAIN-CONTAINING PROTEIN YKL091C-RELATED"/>
    <property type="match status" value="1"/>
</dbReference>
<dbReference type="Gene3D" id="1.10.8.20">
    <property type="entry name" value="N-terminal domain of phosphatidylinositol transfer protein sec14p"/>
    <property type="match status" value="1"/>
</dbReference>
<proteinExistence type="predicted"/>
<organism evidence="2 3">
    <name type="scientific">Batrachochytrium salamandrivorans</name>
    <dbReference type="NCBI Taxonomy" id="1357716"/>
    <lineage>
        <taxon>Eukaryota</taxon>
        <taxon>Fungi</taxon>
        <taxon>Fungi incertae sedis</taxon>
        <taxon>Chytridiomycota</taxon>
        <taxon>Chytridiomycota incertae sedis</taxon>
        <taxon>Chytridiomycetes</taxon>
        <taxon>Rhizophydiales</taxon>
        <taxon>Rhizophydiales incertae sedis</taxon>
        <taxon>Batrachochytrium</taxon>
    </lineage>
</organism>
<dbReference type="InterPro" id="IPR011074">
    <property type="entry name" value="CRAL/TRIO_N_dom"/>
</dbReference>
<dbReference type="PANTHER" id="PTHR45657">
    <property type="entry name" value="CRAL-TRIO DOMAIN-CONTAINING PROTEIN YKL091C-RELATED"/>
    <property type="match status" value="1"/>
</dbReference>
<dbReference type="InterPro" id="IPR001251">
    <property type="entry name" value="CRAL-TRIO_dom"/>
</dbReference>
<dbReference type="SUPFAM" id="SSF52087">
    <property type="entry name" value="CRAL/TRIO domain"/>
    <property type="match status" value="1"/>
</dbReference>
<dbReference type="PROSITE" id="PS50191">
    <property type="entry name" value="CRAL_TRIO"/>
    <property type="match status" value="1"/>
</dbReference>
<keyword evidence="3" id="KW-1185">Reference proteome</keyword>
<gene>
    <name evidence="2" type="ORF">BASA50_007451</name>
</gene>
<reference evidence="2 3" key="1">
    <citation type="submission" date="2021-02" db="EMBL/GenBank/DDBJ databases">
        <title>Variation within the Batrachochytrium salamandrivorans European outbreak.</title>
        <authorList>
            <person name="Kelly M."/>
            <person name="Pasmans F."/>
            <person name="Shea T.P."/>
            <person name="Munoz J.F."/>
            <person name="Carranza S."/>
            <person name="Cuomo C.A."/>
            <person name="Martel A."/>
        </authorList>
    </citation>
    <scope>NUCLEOTIDE SEQUENCE [LARGE SCALE GENOMIC DNA]</scope>
    <source>
        <strain evidence="2 3">AMFP18/2</strain>
    </source>
</reference>
<dbReference type="InterPro" id="IPR051026">
    <property type="entry name" value="PI/PC_transfer"/>
</dbReference>
<dbReference type="SMART" id="SM00516">
    <property type="entry name" value="SEC14"/>
    <property type="match status" value="1"/>
</dbReference>
<evidence type="ECO:0000313" key="2">
    <source>
        <dbReference type="EMBL" id="KAH6593244.1"/>
    </source>
</evidence>
<evidence type="ECO:0000259" key="1">
    <source>
        <dbReference type="PROSITE" id="PS50191"/>
    </source>
</evidence>